<keyword evidence="3" id="KW-1185">Reference proteome</keyword>
<evidence type="ECO:0000256" key="1">
    <source>
        <dbReference type="SAM" id="MobiDB-lite"/>
    </source>
</evidence>
<evidence type="ECO:0000313" key="2">
    <source>
        <dbReference type="EMBL" id="PTB71464.1"/>
    </source>
</evidence>
<organism evidence="2 3">
    <name type="scientific">Trichoderma longibrachiatum ATCC 18648</name>
    <dbReference type="NCBI Taxonomy" id="983965"/>
    <lineage>
        <taxon>Eukaryota</taxon>
        <taxon>Fungi</taxon>
        <taxon>Dikarya</taxon>
        <taxon>Ascomycota</taxon>
        <taxon>Pezizomycotina</taxon>
        <taxon>Sordariomycetes</taxon>
        <taxon>Hypocreomycetidae</taxon>
        <taxon>Hypocreales</taxon>
        <taxon>Hypocreaceae</taxon>
        <taxon>Trichoderma</taxon>
    </lineage>
</organism>
<feature type="compositionally biased region" description="Basic and acidic residues" evidence="1">
    <location>
        <begin position="102"/>
        <end position="113"/>
    </location>
</feature>
<sequence>MSNMHRARSFRSISDADPGLLWQPVWNRSSASRWKNFFFFCVFCSFRVSCRLGVCACSMYVLRVNSCKSFLPAAECAKQTDYRRPSMVHESVSAKYRGSVSEPDKRAIETSQT</sequence>
<dbReference type="Proteomes" id="UP000240760">
    <property type="component" value="Unassembled WGS sequence"/>
</dbReference>
<evidence type="ECO:0000313" key="3">
    <source>
        <dbReference type="Proteomes" id="UP000240760"/>
    </source>
</evidence>
<dbReference type="EMBL" id="KZ679148">
    <property type="protein sequence ID" value="PTB71464.1"/>
    <property type="molecule type" value="Genomic_DNA"/>
</dbReference>
<proteinExistence type="predicted"/>
<accession>A0A2T4BQ94</accession>
<protein>
    <submittedName>
        <fullName evidence="2">Uncharacterized protein</fullName>
    </submittedName>
</protein>
<gene>
    <name evidence="2" type="ORF">M440DRAFT_214148</name>
</gene>
<name>A0A2T4BQ94_TRILO</name>
<dbReference type="AlphaFoldDB" id="A0A2T4BQ94"/>
<reference evidence="2 3" key="1">
    <citation type="submission" date="2016-07" db="EMBL/GenBank/DDBJ databases">
        <title>Multiple horizontal gene transfer events from other fungi enriched the ability of initially mycotrophic Trichoderma (Ascomycota) to feed on dead plant biomass.</title>
        <authorList>
            <consortium name="DOE Joint Genome Institute"/>
            <person name="Aerts A."/>
            <person name="Atanasova L."/>
            <person name="Chenthamara K."/>
            <person name="Zhang J."/>
            <person name="Grujic M."/>
            <person name="Henrissat B."/>
            <person name="Kuo A."/>
            <person name="Salamov A."/>
            <person name="Lipzen A."/>
            <person name="Labutti K."/>
            <person name="Barry K."/>
            <person name="Miao Y."/>
            <person name="Rahimi M.J."/>
            <person name="Shen Q."/>
            <person name="Grigoriev I.V."/>
            <person name="Kubicek C.P."/>
            <person name="Druzhinina I.S."/>
        </authorList>
    </citation>
    <scope>NUCLEOTIDE SEQUENCE [LARGE SCALE GENOMIC DNA]</scope>
    <source>
        <strain evidence="2 3">ATCC 18648</strain>
    </source>
</reference>
<feature type="region of interest" description="Disordered" evidence="1">
    <location>
        <begin position="93"/>
        <end position="113"/>
    </location>
</feature>